<keyword evidence="5" id="KW-1185">Reference proteome</keyword>
<keyword evidence="2" id="KW-0812">Transmembrane</keyword>
<dbReference type="Proteomes" id="UP000521199">
    <property type="component" value="Unassembled WGS sequence"/>
</dbReference>
<feature type="domain" description="Restriction endonuclease type IV Mrr" evidence="3">
    <location>
        <begin position="49"/>
        <end position="155"/>
    </location>
</feature>
<comment type="caution">
    <text evidence="4">The sequence shown here is derived from an EMBL/GenBank/DDBJ whole genome shotgun (WGS) entry which is preliminary data.</text>
</comment>
<keyword evidence="2" id="KW-0472">Membrane</keyword>
<dbReference type="GO" id="GO:0003677">
    <property type="term" value="F:DNA binding"/>
    <property type="evidence" value="ECO:0007669"/>
    <property type="project" value="InterPro"/>
</dbReference>
<dbReference type="GO" id="GO:0009307">
    <property type="term" value="P:DNA restriction-modification system"/>
    <property type="evidence" value="ECO:0007669"/>
    <property type="project" value="InterPro"/>
</dbReference>
<feature type="transmembrane region" description="Helical" evidence="2">
    <location>
        <begin position="182"/>
        <end position="200"/>
    </location>
</feature>
<feature type="region of interest" description="Disordered" evidence="1">
    <location>
        <begin position="205"/>
        <end position="254"/>
    </location>
</feature>
<dbReference type="EMBL" id="JACHHP010000001">
    <property type="protein sequence ID" value="MBB5206718.1"/>
    <property type="molecule type" value="Genomic_DNA"/>
</dbReference>
<name>A0A7W8D5P7_9GAMM</name>
<dbReference type="AlphaFoldDB" id="A0A7W8D5P7"/>
<dbReference type="RefSeq" id="WP_183958968.1">
    <property type="nucleotide sequence ID" value="NZ_JACHHP010000001.1"/>
</dbReference>
<reference evidence="4 5" key="1">
    <citation type="submission" date="2020-08" db="EMBL/GenBank/DDBJ databases">
        <title>Genomic Encyclopedia of Type Strains, Phase IV (KMG-IV): sequencing the most valuable type-strain genomes for metagenomic binning, comparative biology and taxonomic classification.</title>
        <authorList>
            <person name="Goeker M."/>
        </authorList>
    </citation>
    <scope>NUCLEOTIDE SEQUENCE [LARGE SCALE GENOMIC DNA]</scope>
    <source>
        <strain evidence="4 5">DSM 24163</strain>
    </source>
</reference>
<feature type="transmembrane region" description="Helical" evidence="2">
    <location>
        <begin position="12"/>
        <end position="30"/>
    </location>
</feature>
<dbReference type="Pfam" id="PF04471">
    <property type="entry name" value="Mrr_cat"/>
    <property type="match status" value="1"/>
</dbReference>
<dbReference type="GO" id="GO:0004519">
    <property type="term" value="F:endonuclease activity"/>
    <property type="evidence" value="ECO:0007669"/>
    <property type="project" value="InterPro"/>
</dbReference>
<proteinExistence type="predicted"/>
<evidence type="ECO:0000313" key="5">
    <source>
        <dbReference type="Proteomes" id="UP000521199"/>
    </source>
</evidence>
<keyword evidence="2" id="KW-1133">Transmembrane helix</keyword>
<feature type="compositionally biased region" description="Low complexity" evidence="1">
    <location>
        <begin position="205"/>
        <end position="215"/>
    </location>
</feature>
<organism evidence="4 5">
    <name type="scientific">Chiayiivirga flava</name>
    <dbReference type="NCBI Taxonomy" id="659595"/>
    <lineage>
        <taxon>Bacteria</taxon>
        <taxon>Pseudomonadati</taxon>
        <taxon>Pseudomonadota</taxon>
        <taxon>Gammaproteobacteria</taxon>
        <taxon>Lysobacterales</taxon>
        <taxon>Lysobacteraceae</taxon>
        <taxon>Chiayiivirga</taxon>
    </lineage>
</organism>
<dbReference type="InterPro" id="IPR011335">
    <property type="entry name" value="Restrct_endonuc-II-like"/>
</dbReference>
<feature type="compositionally biased region" description="Pro residues" evidence="1">
    <location>
        <begin position="216"/>
        <end position="230"/>
    </location>
</feature>
<evidence type="ECO:0000259" key="3">
    <source>
        <dbReference type="Pfam" id="PF04471"/>
    </source>
</evidence>
<dbReference type="SUPFAM" id="SSF52980">
    <property type="entry name" value="Restriction endonuclease-like"/>
    <property type="match status" value="1"/>
</dbReference>
<evidence type="ECO:0000256" key="2">
    <source>
        <dbReference type="SAM" id="Phobius"/>
    </source>
</evidence>
<feature type="compositionally biased region" description="Low complexity" evidence="1">
    <location>
        <begin position="231"/>
        <end position="243"/>
    </location>
</feature>
<evidence type="ECO:0000313" key="4">
    <source>
        <dbReference type="EMBL" id="MBB5206718.1"/>
    </source>
</evidence>
<gene>
    <name evidence="4" type="ORF">HNQ52_000234</name>
</gene>
<protein>
    <recommendedName>
        <fullName evidence="3">Restriction endonuclease type IV Mrr domain-containing protein</fullName>
    </recommendedName>
</protein>
<sequence>MATIAGLLTSPPALAAIVALIVGVATVYATGALRRHVFEADVGLAALCAMKWQDFATLVGSFLGERGLQRSTSERKLGDGGFDLLLERGTSSYLVICKNAGGQQVTPQNVTDLQRTMQHEDAEGALIIACGRADVATLDLARSRGIEVIAGHALWRQIRHLLPYDIRDEAEASARRMRSRRLWIAVGAALLAGALAWAAASGLGSTPDAAVDRPQPAAPRPVAPAVPPAPTAATPVPHAAPSATGTAPGLPDPTLSEAQLETRRATSAMEVRSIPGVDDASWPTKSTLVVSMPASTGAVPDTLLADVCRVLLQYEEQRYTRLQLEVASGVEDQPPTVRWRQCR</sequence>
<evidence type="ECO:0000256" key="1">
    <source>
        <dbReference type="SAM" id="MobiDB-lite"/>
    </source>
</evidence>
<accession>A0A7W8D5P7</accession>
<dbReference type="InterPro" id="IPR007560">
    <property type="entry name" value="Restrct_endonuc_IV_Mrr"/>
</dbReference>